<sequence length="444" mass="49349">MNASGKPLWLEGMFLRPQHLQQYDRWIETNLEHRVKDQAPYSWGVRKLGFDPDALRIGQIQIADADIVFPDGSVFNTSLLHKVAGAREITSEHQGKKIYLAVPLKSVGGLEVGDEAQGKQRYTRHMSEARNTAEADRPPANIAVGTLTARLILEGENLDETANLPIAEIEGVDAQGGVQLSGTFIPPVNFVAASKPLLAHLEEVRSLLRKRGEMMASNAAGQGSSTRNGLMDLMMLGVVNRYEVVIGHLIMSGRHMPEMVYRDLISLIGEISAYGTDTRRPPEIPIYDHRDLRMTYQGLVAVLRNLLSFVVEQNAVSIPLTKREYGIWLGETSDRMVFQARSFVLIAYANVDLETLRKQMPIQIKVGPVEKIRELVNLQLPGIGISPLSVAPRQIPYIQNAVYFSLDTDNELWPQMQTTAAFALHLSGDYPGLGLELWAIHKGK</sequence>
<dbReference type="Proteomes" id="UP000053235">
    <property type="component" value="Unassembled WGS sequence"/>
</dbReference>
<dbReference type="InterPro" id="IPR010263">
    <property type="entry name" value="T6SS_TssK"/>
</dbReference>
<evidence type="ECO:0000313" key="1">
    <source>
        <dbReference type="EMBL" id="CTQ66907.1"/>
    </source>
</evidence>
<name>A0A0M6ZX96_9HYPH</name>
<reference evidence="2" key="1">
    <citation type="submission" date="2015-07" db="EMBL/GenBank/DDBJ databases">
        <authorList>
            <person name="Rodrigo-Torres Lidia"/>
            <person name="Arahal R.David."/>
        </authorList>
    </citation>
    <scope>NUCLEOTIDE SEQUENCE [LARGE SCALE GENOMIC DNA]</scope>
    <source>
        <strain evidence="2">CECT 5112</strain>
    </source>
</reference>
<dbReference type="PANTHER" id="PTHR35566:SF1">
    <property type="entry name" value="TYPE VI SECRETION SYSTEM BASEPLATE COMPONENT TSSK1"/>
    <property type="match status" value="1"/>
</dbReference>
<dbReference type="Pfam" id="PF05936">
    <property type="entry name" value="T6SS_VasE"/>
    <property type="match status" value="1"/>
</dbReference>
<dbReference type="PANTHER" id="PTHR35566">
    <property type="entry name" value="BLR3599 PROTEIN"/>
    <property type="match status" value="1"/>
</dbReference>
<dbReference type="AlphaFoldDB" id="A0A0M6ZX96"/>
<dbReference type="STRING" id="388408.LAX5112_01137"/>
<organism evidence="1 2">
    <name type="scientific">Roseibium alexandrii</name>
    <dbReference type="NCBI Taxonomy" id="388408"/>
    <lineage>
        <taxon>Bacteria</taxon>
        <taxon>Pseudomonadati</taxon>
        <taxon>Pseudomonadota</taxon>
        <taxon>Alphaproteobacteria</taxon>
        <taxon>Hyphomicrobiales</taxon>
        <taxon>Stappiaceae</taxon>
        <taxon>Roseibium</taxon>
    </lineage>
</organism>
<gene>
    <name evidence="1" type="ORF">LAX5112_01137</name>
</gene>
<dbReference type="RefSeq" id="WP_055670992.1">
    <property type="nucleotide sequence ID" value="NZ_CXWD01000004.1"/>
</dbReference>
<accession>A0A0M6ZX96</accession>
<dbReference type="OrthoDB" id="9775333at2"/>
<protein>
    <submittedName>
        <fullName evidence="1">Type VI secretion protein, family</fullName>
    </submittedName>
</protein>
<evidence type="ECO:0000313" key="2">
    <source>
        <dbReference type="Proteomes" id="UP000053235"/>
    </source>
</evidence>
<dbReference type="NCBIfam" id="TIGR03353">
    <property type="entry name" value="VI_chp_4"/>
    <property type="match status" value="1"/>
</dbReference>
<dbReference type="EMBL" id="CXWD01000004">
    <property type="protein sequence ID" value="CTQ66907.1"/>
    <property type="molecule type" value="Genomic_DNA"/>
</dbReference>
<keyword evidence="2" id="KW-1185">Reference proteome</keyword>
<proteinExistence type="predicted"/>